<evidence type="ECO:0000313" key="3">
    <source>
        <dbReference type="EMBL" id="KIC94021.1"/>
    </source>
</evidence>
<keyword evidence="4" id="KW-1185">Reference proteome</keyword>
<accession>A0A0C1L354</accession>
<sequence length="280" mass="31165">MRQIFLFLVLSLATLAGFTQQQKNDVILKINGDELVGKVLKVNDNSVEFAYVGETLSYTIRNEDIMKITFASGRVQVFNKPALPSDKTQPAVPLQKATASPEERRNKVAILPFTFVSDGQATDDAISEQVQDECYSFMSKHSGNYKIVDPGTTNTVLVKAGITKENIKGYSMDDLCSLLGVEYVVRGTVAMNKTTQTNYQSTSGSSTTKDNSKNNDKKKETSSSTYGTTTQNYQTNLSLSIYNDKGSSLYNQNRTSFWNTQDAYKSTLEYLLKRSPLYTK</sequence>
<name>A0A0C1L354_9BACT</name>
<feature type="region of interest" description="Disordered" evidence="1">
    <location>
        <begin position="196"/>
        <end position="229"/>
    </location>
</feature>
<dbReference type="Gene3D" id="3.40.50.10610">
    <property type="entry name" value="ABC-type transport auxiliary lipoprotein component"/>
    <property type="match status" value="1"/>
</dbReference>
<dbReference type="STRING" id="1349421.OI18_13450"/>
<reference evidence="3 4" key="1">
    <citation type="submission" date="2014-11" db="EMBL/GenBank/DDBJ databases">
        <title>Genome sequence of Flavihumibacter solisilvae 3-3.</title>
        <authorList>
            <person name="Zhou G."/>
            <person name="Li M."/>
            <person name="Wang G."/>
        </authorList>
    </citation>
    <scope>NUCLEOTIDE SEQUENCE [LARGE SCALE GENOMIC DNA]</scope>
    <source>
        <strain evidence="3 4">3-3</strain>
    </source>
</reference>
<feature type="compositionally biased region" description="Basic and acidic residues" evidence="1">
    <location>
        <begin position="210"/>
        <end position="221"/>
    </location>
</feature>
<evidence type="ECO:0000256" key="1">
    <source>
        <dbReference type="SAM" id="MobiDB-lite"/>
    </source>
</evidence>
<evidence type="ECO:0000313" key="4">
    <source>
        <dbReference type="Proteomes" id="UP000031408"/>
    </source>
</evidence>
<dbReference type="OrthoDB" id="669636at2"/>
<dbReference type="AlphaFoldDB" id="A0A0C1L354"/>
<keyword evidence="2" id="KW-0732">Signal</keyword>
<protein>
    <submittedName>
        <fullName evidence="3">Uncharacterized protein</fullName>
    </submittedName>
</protein>
<gene>
    <name evidence="3" type="ORF">OI18_13450</name>
</gene>
<proteinExistence type="predicted"/>
<dbReference type="EMBL" id="JSVC01000015">
    <property type="protein sequence ID" value="KIC94021.1"/>
    <property type="molecule type" value="Genomic_DNA"/>
</dbReference>
<feature type="signal peptide" evidence="2">
    <location>
        <begin position="1"/>
        <end position="16"/>
    </location>
</feature>
<comment type="caution">
    <text evidence="3">The sequence shown here is derived from an EMBL/GenBank/DDBJ whole genome shotgun (WGS) entry which is preliminary data.</text>
</comment>
<dbReference type="RefSeq" id="WP_039140541.1">
    <property type="nucleotide sequence ID" value="NZ_JSVC01000015.1"/>
</dbReference>
<evidence type="ECO:0000256" key="2">
    <source>
        <dbReference type="SAM" id="SignalP"/>
    </source>
</evidence>
<organism evidence="3 4">
    <name type="scientific">Flavihumibacter solisilvae</name>
    <dbReference type="NCBI Taxonomy" id="1349421"/>
    <lineage>
        <taxon>Bacteria</taxon>
        <taxon>Pseudomonadati</taxon>
        <taxon>Bacteroidota</taxon>
        <taxon>Chitinophagia</taxon>
        <taxon>Chitinophagales</taxon>
        <taxon>Chitinophagaceae</taxon>
        <taxon>Flavihumibacter</taxon>
    </lineage>
</organism>
<dbReference type="Proteomes" id="UP000031408">
    <property type="component" value="Unassembled WGS sequence"/>
</dbReference>
<feature type="chain" id="PRO_5002134699" evidence="2">
    <location>
        <begin position="17"/>
        <end position="280"/>
    </location>
</feature>